<feature type="transmembrane region" description="Helical" evidence="7">
    <location>
        <begin position="131"/>
        <end position="156"/>
    </location>
</feature>
<dbReference type="PROSITE" id="PS50928">
    <property type="entry name" value="ABC_TM1"/>
    <property type="match status" value="1"/>
</dbReference>
<feature type="transmembrane region" description="Helical" evidence="7">
    <location>
        <begin position="242"/>
        <end position="263"/>
    </location>
</feature>
<dbReference type="InterPro" id="IPR000515">
    <property type="entry name" value="MetI-like"/>
</dbReference>
<comment type="subcellular location">
    <subcellularLocation>
        <location evidence="1 7">Cell membrane</location>
        <topology evidence="1 7">Multi-pass membrane protein</topology>
    </subcellularLocation>
</comment>
<dbReference type="Gene3D" id="1.10.3720.10">
    <property type="entry name" value="MetI-like"/>
    <property type="match status" value="1"/>
</dbReference>
<evidence type="ECO:0000256" key="3">
    <source>
        <dbReference type="ARBA" id="ARBA00022475"/>
    </source>
</evidence>
<evidence type="ECO:0000256" key="1">
    <source>
        <dbReference type="ARBA" id="ARBA00004651"/>
    </source>
</evidence>
<evidence type="ECO:0000256" key="2">
    <source>
        <dbReference type="ARBA" id="ARBA00022448"/>
    </source>
</evidence>
<name>A0A7I9VFB0_9ACTN</name>
<dbReference type="SUPFAM" id="SSF161098">
    <property type="entry name" value="MetI-like"/>
    <property type="match status" value="1"/>
</dbReference>
<dbReference type="OrthoDB" id="4695618at2"/>
<protein>
    <submittedName>
        <fullName evidence="9">Glutathione ABC transporter permease</fullName>
    </submittedName>
</protein>
<feature type="transmembrane region" description="Helical" evidence="7">
    <location>
        <begin position="283"/>
        <end position="305"/>
    </location>
</feature>
<reference evidence="10" key="1">
    <citation type="submission" date="2019-06" db="EMBL/GenBank/DDBJ databases">
        <title>Gordonia isolated from sludge of a wastewater treatment plant.</title>
        <authorList>
            <person name="Tamura T."/>
            <person name="Aoyama K."/>
            <person name="Kang Y."/>
            <person name="Saito S."/>
            <person name="Akiyama N."/>
            <person name="Yazawa K."/>
            <person name="Gonoi T."/>
            <person name="Mikami Y."/>
        </authorList>
    </citation>
    <scope>NUCLEOTIDE SEQUENCE [LARGE SCALE GENOMIC DNA]</scope>
    <source>
        <strain evidence="10">NBRC 107696</strain>
    </source>
</reference>
<evidence type="ECO:0000313" key="10">
    <source>
        <dbReference type="Proteomes" id="UP000444960"/>
    </source>
</evidence>
<proteinExistence type="inferred from homology"/>
<keyword evidence="2 7" id="KW-0813">Transport</keyword>
<dbReference type="AlphaFoldDB" id="A0A7I9VFB0"/>
<evidence type="ECO:0000256" key="5">
    <source>
        <dbReference type="ARBA" id="ARBA00022989"/>
    </source>
</evidence>
<comment type="caution">
    <text evidence="9">The sequence shown here is derived from an EMBL/GenBank/DDBJ whole genome shotgun (WGS) entry which is preliminary data.</text>
</comment>
<evidence type="ECO:0000256" key="6">
    <source>
        <dbReference type="ARBA" id="ARBA00023136"/>
    </source>
</evidence>
<dbReference type="Pfam" id="PF19300">
    <property type="entry name" value="BPD_transp_1_N"/>
    <property type="match status" value="1"/>
</dbReference>
<dbReference type="EMBL" id="BJOV01000005">
    <property type="protein sequence ID" value="GEE03781.1"/>
    <property type="molecule type" value="Genomic_DNA"/>
</dbReference>
<evidence type="ECO:0000256" key="4">
    <source>
        <dbReference type="ARBA" id="ARBA00022692"/>
    </source>
</evidence>
<dbReference type="PANTHER" id="PTHR43163">
    <property type="entry name" value="DIPEPTIDE TRANSPORT SYSTEM PERMEASE PROTEIN DPPB-RELATED"/>
    <property type="match status" value="1"/>
</dbReference>
<comment type="similarity">
    <text evidence="7">Belongs to the binding-protein-dependent transport system permease family.</text>
</comment>
<dbReference type="PANTHER" id="PTHR43163:SF6">
    <property type="entry name" value="DIPEPTIDE TRANSPORT SYSTEM PERMEASE PROTEIN DPPB-RELATED"/>
    <property type="match status" value="1"/>
</dbReference>
<dbReference type="CDD" id="cd06261">
    <property type="entry name" value="TM_PBP2"/>
    <property type="match status" value="1"/>
</dbReference>
<feature type="transmembrane region" description="Helical" evidence="7">
    <location>
        <begin position="12"/>
        <end position="30"/>
    </location>
</feature>
<evidence type="ECO:0000313" key="9">
    <source>
        <dbReference type="EMBL" id="GEE03781.1"/>
    </source>
</evidence>
<dbReference type="InterPro" id="IPR035906">
    <property type="entry name" value="MetI-like_sf"/>
</dbReference>
<dbReference type="RefSeq" id="WP_161897244.1">
    <property type="nucleotide sequence ID" value="NZ_BJOV01000005.1"/>
</dbReference>
<organism evidence="9 10">
    <name type="scientific">Gordonia spumicola</name>
    <dbReference type="NCBI Taxonomy" id="589161"/>
    <lineage>
        <taxon>Bacteria</taxon>
        <taxon>Bacillati</taxon>
        <taxon>Actinomycetota</taxon>
        <taxon>Actinomycetes</taxon>
        <taxon>Mycobacteriales</taxon>
        <taxon>Gordoniaceae</taxon>
        <taxon>Gordonia</taxon>
    </lineage>
</organism>
<keyword evidence="4 7" id="KW-0812">Transmembrane</keyword>
<dbReference type="GO" id="GO:0055085">
    <property type="term" value="P:transmembrane transport"/>
    <property type="evidence" value="ECO:0007669"/>
    <property type="project" value="InterPro"/>
</dbReference>
<accession>A0A7I9VFB0</accession>
<dbReference type="InterPro" id="IPR045621">
    <property type="entry name" value="BPD_transp_1_N"/>
</dbReference>
<sequence length="320" mass="33246">MTRYLLRRIPTALVVLFAASLLIFAVLRLIPGGPEAALAGPDATPADLAAIRHGLGLDRAFGAQYLSWIGSVLTLDFGTSYQVGGSIGDLVSFGLTNTLVLTSAAAVVATALGVALSLAATIRPTRWLSALLTGVNAVAIALPTFVVGIALIFLFGVRWRLLPAGGTPPDGFTDDLWITAQYLALPAITLGLPAGAMLARFLTEALQTELTQPYAVTAIATGASRRDVVCHHALRNALPSTITAFGLIVGALLGGAVLVESIFGWPGLGLLTEEGISARDYPLVQILVLLSVTVFVVIQLAADVVHAWLDPRIRLAGAAA</sequence>
<dbReference type="GO" id="GO:0005886">
    <property type="term" value="C:plasma membrane"/>
    <property type="evidence" value="ECO:0007669"/>
    <property type="project" value="UniProtKB-SubCell"/>
</dbReference>
<evidence type="ECO:0000256" key="7">
    <source>
        <dbReference type="RuleBase" id="RU363032"/>
    </source>
</evidence>
<feature type="domain" description="ABC transmembrane type-1" evidence="8">
    <location>
        <begin position="95"/>
        <end position="302"/>
    </location>
</feature>
<evidence type="ECO:0000259" key="8">
    <source>
        <dbReference type="PROSITE" id="PS50928"/>
    </source>
</evidence>
<keyword evidence="5 7" id="KW-1133">Transmembrane helix</keyword>
<dbReference type="Proteomes" id="UP000444960">
    <property type="component" value="Unassembled WGS sequence"/>
</dbReference>
<keyword evidence="6 7" id="KW-0472">Membrane</keyword>
<feature type="transmembrane region" description="Helical" evidence="7">
    <location>
        <begin position="99"/>
        <end position="119"/>
    </location>
</feature>
<gene>
    <name evidence="9" type="ORF">nbrc107696_42270</name>
</gene>
<keyword evidence="3" id="KW-1003">Cell membrane</keyword>
<feature type="transmembrane region" description="Helical" evidence="7">
    <location>
        <begin position="176"/>
        <end position="199"/>
    </location>
</feature>
<dbReference type="Pfam" id="PF00528">
    <property type="entry name" value="BPD_transp_1"/>
    <property type="match status" value="1"/>
</dbReference>
<keyword evidence="10" id="KW-1185">Reference proteome</keyword>